<dbReference type="SUPFAM" id="SSF56645">
    <property type="entry name" value="Acyl-CoA dehydrogenase NM domain-like"/>
    <property type="match status" value="1"/>
</dbReference>
<dbReference type="PANTHER" id="PTHR42707">
    <property type="entry name" value="ACYL-COA DEHYDROGENASE"/>
    <property type="match status" value="1"/>
</dbReference>
<dbReference type="GeneID" id="110252426"/>
<dbReference type="OMA" id="IEMVAMT"/>
<dbReference type="AlphaFoldDB" id="A0A913Y532"/>
<evidence type="ECO:0000256" key="1">
    <source>
        <dbReference type="ARBA" id="ARBA00009347"/>
    </source>
</evidence>
<dbReference type="Proteomes" id="UP000887567">
    <property type="component" value="Unplaced"/>
</dbReference>
<dbReference type="SUPFAM" id="SSF47203">
    <property type="entry name" value="Acyl-CoA dehydrogenase C-terminal domain-like"/>
    <property type="match status" value="1"/>
</dbReference>
<dbReference type="RefSeq" id="XP_020914911.1">
    <property type="nucleotide sequence ID" value="XM_021059252.2"/>
</dbReference>
<dbReference type="InterPro" id="IPR009100">
    <property type="entry name" value="AcylCoA_DH/oxidase_NM_dom_sf"/>
</dbReference>
<evidence type="ECO:0000313" key="9">
    <source>
        <dbReference type="EnsemblMetazoa" id="XP_020914911.1"/>
    </source>
</evidence>
<evidence type="ECO:0000256" key="3">
    <source>
        <dbReference type="ARBA" id="ARBA00022827"/>
    </source>
</evidence>
<dbReference type="OrthoDB" id="5811916at2759"/>
<accession>A0A913Y532</accession>
<keyword evidence="3 4" id="KW-0274">FAD</keyword>
<feature type="domain" description="Acyl-CoA dehydrogenase/oxidase C-terminal" evidence="5">
    <location>
        <begin position="355"/>
        <end position="513"/>
    </location>
</feature>
<comment type="cofactor">
    <cofactor evidence="4">
        <name>FAD</name>
        <dbReference type="ChEBI" id="CHEBI:57692"/>
    </cofactor>
</comment>
<evidence type="ECO:0000259" key="7">
    <source>
        <dbReference type="Pfam" id="PF18158"/>
    </source>
</evidence>
<dbReference type="KEGG" id="epa:110252426"/>
<evidence type="ECO:0000259" key="8">
    <source>
        <dbReference type="Pfam" id="PF22217"/>
    </source>
</evidence>
<dbReference type="Pfam" id="PF00441">
    <property type="entry name" value="Acyl-CoA_dh_1"/>
    <property type="match status" value="1"/>
</dbReference>
<keyword evidence="10" id="KW-1185">Reference proteome</keyword>
<dbReference type="InterPro" id="IPR041504">
    <property type="entry name" value="AidB_N"/>
</dbReference>
<dbReference type="InterPro" id="IPR006091">
    <property type="entry name" value="Acyl-CoA_Oxase/DH_mid-dom"/>
</dbReference>
<organism evidence="9 10">
    <name type="scientific">Exaiptasia diaphana</name>
    <name type="common">Tropical sea anemone</name>
    <name type="synonym">Aiptasia pulchella</name>
    <dbReference type="NCBI Taxonomy" id="2652724"/>
    <lineage>
        <taxon>Eukaryota</taxon>
        <taxon>Metazoa</taxon>
        <taxon>Cnidaria</taxon>
        <taxon>Anthozoa</taxon>
        <taxon>Hexacorallia</taxon>
        <taxon>Actiniaria</taxon>
        <taxon>Aiptasiidae</taxon>
        <taxon>Exaiptasia</taxon>
    </lineage>
</organism>
<keyword evidence="4" id="KW-0560">Oxidoreductase</keyword>
<dbReference type="InterPro" id="IPR036250">
    <property type="entry name" value="AcylCo_DH-like_C"/>
</dbReference>
<dbReference type="InterPro" id="IPR009075">
    <property type="entry name" value="AcylCo_DH/oxidase_C"/>
</dbReference>
<feature type="domain" description="Acyl-CoA dehydrogenase 11-like C-terminal" evidence="8">
    <location>
        <begin position="519"/>
        <end position="634"/>
    </location>
</feature>
<dbReference type="Gene3D" id="6.10.250.600">
    <property type="match status" value="1"/>
</dbReference>
<dbReference type="Gene3D" id="1.20.140.10">
    <property type="entry name" value="Butyryl-CoA Dehydrogenase, subunit A, domain 3"/>
    <property type="match status" value="1"/>
</dbReference>
<feature type="domain" description="Acyl-CoA oxidase/dehydrogenase middle" evidence="6">
    <location>
        <begin position="241"/>
        <end position="344"/>
    </location>
</feature>
<feature type="domain" description="Adaptive response protein AidB N-terminal" evidence="7">
    <location>
        <begin position="81"/>
        <end position="213"/>
    </location>
</feature>
<evidence type="ECO:0000313" key="10">
    <source>
        <dbReference type="Proteomes" id="UP000887567"/>
    </source>
</evidence>
<evidence type="ECO:0000256" key="4">
    <source>
        <dbReference type="RuleBase" id="RU362125"/>
    </source>
</evidence>
<sequence>MIRSFHKPLHQAITKAPNFTTISRQFLLDIKYVAVRCSSSVVLEKHAFDGNTRGAENVKNSTQEFGRSRRGTFFQDPPELDNQFTTDVHLKACLKRILPKQVLDEITPDLVQFGHRVATDINDLGRECEKNPPTLDHFDAWGQRIDHINTCNAWNQLHDISAKEGLIATAYNRKYQEWSRIYQTIKLYLFSPSSGLYSCPLAMTDGAAKTIEVCKLTDTIFQKAYDSLISTDPWVFWTSGQWMTERQGGSDVANGTETQAIPQTDGTYRLYGYKWFSSATDADMCLTLARIQQPDGSFINGSKGLTMFYLEMRDENGKLNNIEVQRLKNKLGTRQLPTAELLLDGAVAHQISEEGRGVAGISNMLTISRIHNSISAVSAMRRIVSLAKDYSLRRSVFGKRLIDHPLHMQTLARLEVEVRGSFLLLMELSRLLGLDDCKMANEEQLNLLRLLTPISKLYTAKQAMSVTSEGLECFGGQGYIEDTGLPGIMRDAQVLPIWEGTTNVLSLDVLRAIHNTNGQVLRAFHSSVLSKMARAANSPALKSSCDLLDQAVSNLMLPENFDTLSQPLASRDFAYSLARIYIGALLIEHASWEEATIVDAETAKRWCFQDLTPVLTNRNQGLYRNHNLDTDLVMNGHPLYTPKL</sequence>
<dbReference type="GO" id="GO:0003995">
    <property type="term" value="F:acyl-CoA dehydrogenase activity"/>
    <property type="evidence" value="ECO:0007669"/>
    <property type="project" value="TreeGrafter"/>
</dbReference>
<proteinExistence type="inferred from homology"/>
<evidence type="ECO:0000256" key="2">
    <source>
        <dbReference type="ARBA" id="ARBA00022630"/>
    </source>
</evidence>
<reference evidence="9" key="1">
    <citation type="submission" date="2022-11" db="UniProtKB">
        <authorList>
            <consortium name="EnsemblMetazoa"/>
        </authorList>
    </citation>
    <scope>IDENTIFICATION</scope>
</reference>
<evidence type="ECO:0000259" key="6">
    <source>
        <dbReference type="Pfam" id="PF02770"/>
    </source>
</evidence>
<evidence type="ECO:0000259" key="5">
    <source>
        <dbReference type="Pfam" id="PF00441"/>
    </source>
</evidence>
<comment type="similarity">
    <text evidence="1 4">Belongs to the acyl-CoA dehydrogenase family.</text>
</comment>
<dbReference type="Pfam" id="PF22217">
    <property type="entry name" value="ACDH-11_C"/>
    <property type="match status" value="1"/>
</dbReference>
<dbReference type="PANTHER" id="PTHR42707:SF2">
    <property type="entry name" value="ACD11 DEHYDROGENASE"/>
    <property type="match status" value="1"/>
</dbReference>
<dbReference type="InterPro" id="IPR053998">
    <property type="entry name" value="ACDH-11_C"/>
</dbReference>
<dbReference type="Pfam" id="PF18158">
    <property type="entry name" value="AidB_N"/>
    <property type="match status" value="1"/>
</dbReference>
<dbReference type="Gene3D" id="2.40.110.20">
    <property type="match status" value="1"/>
</dbReference>
<dbReference type="InterPro" id="IPR052904">
    <property type="entry name" value="Acyl-CoA_dehydrogenase-like"/>
</dbReference>
<keyword evidence="2 4" id="KW-0285">Flavoprotein</keyword>
<dbReference type="Pfam" id="PF02770">
    <property type="entry name" value="Acyl-CoA_dh_M"/>
    <property type="match status" value="1"/>
</dbReference>
<evidence type="ECO:0008006" key="11">
    <source>
        <dbReference type="Google" id="ProtNLM"/>
    </source>
</evidence>
<dbReference type="EnsemblMetazoa" id="XM_021059252.2">
    <property type="protein sequence ID" value="XP_020914911.1"/>
    <property type="gene ID" value="LOC110252426"/>
</dbReference>
<protein>
    <recommendedName>
        <fullName evidence="11">Acyl-CoA dehydrogenase</fullName>
    </recommendedName>
</protein>
<name>A0A913Y532_EXADI</name>